<dbReference type="InterPro" id="IPR051344">
    <property type="entry name" value="Vgb"/>
</dbReference>
<dbReference type="Gene3D" id="2.130.10.10">
    <property type="entry name" value="YVTN repeat-like/Quinoprotein amine dehydrogenase"/>
    <property type="match status" value="2"/>
</dbReference>
<sequence>MLKWMPVTTVCMAMCLLPASAAAETTVEIKEWQVPWPESRPRDPWVSGPDRVWFVGQKSHYAATFNPETEEFKRYDLPDNAGPHTVIADDRGAWYAGNMSDHIGLIGPESGDIEKFVLPGEGRRDSHTMAFTSEGDIWFTAQGANKIGFLDTDSKEMTLYDVSTERARPYGIVIHNDQPWATLFGSNKLATFKDGELVEIELPREQSRPRRLAVTDDGMVWYVDYAQGYLGRYNPDNGEFKEWRAPAEHRSMPYGMSSDSEGRLWFVETGVQPNRMVGFDPETEEFTDPVEIPSGGGTVRHMYYDEATNSIWFGADSNTIGRATIQSD</sequence>
<reference evidence="3" key="1">
    <citation type="submission" date="2017-04" db="EMBL/GenBank/DDBJ databases">
        <authorList>
            <person name="Varghese N."/>
            <person name="Submissions S."/>
        </authorList>
    </citation>
    <scope>NUCLEOTIDE SEQUENCE [LARGE SCALE GENOMIC DNA]</scope>
</reference>
<dbReference type="GO" id="GO:0016829">
    <property type="term" value="F:lyase activity"/>
    <property type="evidence" value="ECO:0007669"/>
    <property type="project" value="UniProtKB-KW"/>
</dbReference>
<dbReference type="PANTHER" id="PTHR40274:SF3">
    <property type="entry name" value="VIRGINIAMYCIN B LYASE"/>
    <property type="match status" value="1"/>
</dbReference>
<evidence type="ECO:0000313" key="2">
    <source>
        <dbReference type="EMBL" id="SMQ79853.1"/>
    </source>
</evidence>
<evidence type="ECO:0000313" key="3">
    <source>
        <dbReference type="Proteomes" id="UP000194450"/>
    </source>
</evidence>
<dbReference type="RefSeq" id="WP_198678024.1">
    <property type="nucleotide sequence ID" value="NZ_FXWH01000002.1"/>
</dbReference>
<dbReference type="SUPFAM" id="SSF63829">
    <property type="entry name" value="Calcium-dependent phosphotriesterase"/>
    <property type="match status" value="1"/>
</dbReference>
<dbReference type="InterPro" id="IPR015943">
    <property type="entry name" value="WD40/YVTN_repeat-like_dom_sf"/>
</dbReference>
<keyword evidence="2" id="KW-0456">Lyase</keyword>
<proteinExistence type="predicted"/>
<dbReference type="SUPFAM" id="SSF101898">
    <property type="entry name" value="NHL repeat"/>
    <property type="match status" value="1"/>
</dbReference>
<gene>
    <name evidence="2" type="ORF">SAMN06297229_1780</name>
</gene>
<dbReference type="PANTHER" id="PTHR40274">
    <property type="entry name" value="VIRGINIAMYCIN B LYASE"/>
    <property type="match status" value="1"/>
</dbReference>
<feature type="chain" id="PRO_5012554491" evidence="1">
    <location>
        <begin position="22"/>
        <end position="328"/>
    </location>
</feature>
<dbReference type="EMBL" id="FXWH01000002">
    <property type="protein sequence ID" value="SMQ79853.1"/>
    <property type="molecule type" value="Genomic_DNA"/>
</dbReference>
<keyword evidence="3" id="KW-1185">Reference proteome</keyword>
<keyword evidence="1" id="KW-0732">Signal</keyword>
<dbReference type="Pfam" id="PF24684">
    <property type="entry name" value="Vgb_lyase"/>
    <property type="match status" value="1"/>
</dbReference>
<protein>
    <submittedName>
        <fullName evidence="2">Virginiamycin B lyase</fullName>
    </submittedName>
</protein>
<dbReference type="AlphaFoldDB" id="A0A1Y6FZZ8"/>
<accession>A0A1Y6FZZ8</accession>
<organism evidence="2 3">
    <name type="scientific">Pseudidiomarina planktonica</name>
    <dbReference type="NCBI Taxonomy" id="1323738"/>
    <lineage>
        <taxon>Bacteria</taxon>
        <taxon>Pseudomonadati</taxon>
        <taxon>Pseudomonadota</taxon>
        <taxon>Gammaproteobacteria</taxon>
        <taxon>Alteromonadales</taxon>
        <taxon>Idiomarinaceae</taxon>
        <taxon>Pseudidiomarina</taxon>
    </lineage>
</organism>
<name>A0A1Y6FZZ8_9GAMM</name>
<dbReference type="Proteomes" id="UP000194450">
    <property type="component" value="Unassembled WGS sequence"/>
</dbReference>
<feature type="signal peptide" evidence="1">
    <location>
        <begin position="1"/>
        <end position="21"/>
    </location>
</feature>
<evidence type="ECO:0000256" key="1">
    <source>
        <dbReference type="SAM" id="SignalP"/>
    </source>
</evidence>